<dbReference type="PROSITE" id="PS00463">
    <property type="entry name" value="ZN2_CY6_FUNGAL_1"/>
    <property type="match status" value="1"/>
</dbReference>
<dbReference type="STRING" id="1890683.A0A427Y8S3"/>
<evidence type="ECO:0000313" key="10">
    <source>
        <dbReference type="EMBL" id="RSH87414.1"/>
    </source>
</evidence>
<evidence type="ECO:0000256" key="8">
    <source>
        <dbReference type="SAM" id="MobiDB-lite"/>
    </source>
</evidence>
<comment type="caution">
    <text evidence="10">The sequence shown here is derived from an EMBL/GenBank/DDBJ whole genome shotgun (WGS) entry which is preliminary data.</text>
</comment>
<keyword evidence="6" id="KW-0804">Transcription</keyword>
<comment type="subcellular location">
    <subcellularLocation>
        <location evidence="1">Nucleus</location>
    </subcellularLocation>
</comment>
<reference evidence="10 11" key="1">
    <citation type="submission" date="2018-11" db="EMBL/GenBank/DDBJ databases">
        <title>Genome sequence of Saitozyma podzolica DSM 27192.</title>
        <authorList>
            <person name="Aliyu H."/>
            <person name="Gorte O."/>
            <person name="Ochsenreither K."/>
        </authorList>
    </citation>
    <scope>NUCLEOTIDE SEQUENCE [LARGE SCALE GENOMIC DNA]</scope>
    <source>
        <strain evidence="10 11">DSM 27192</strain>
    </source>
</reference>
<sequence length="810" mass="90616">MVEQPETGRSEPRPAPAGEIMSSTSQGPNRSARYGASCLGCRKRKQRCDAQTPACSRCLRLKEQCVYEINTRNHPSPHLAPLLGRTYDFLRELVSGDGDQTDPSLRERISDYLESNPLPNFAPSPDSERQPSVARPPIPETTEEGETGDSEVDELLMHMSLADDGQNGHFGMTSLFWRPPSDSVVERLQRRLSTSRVGIQKQSASRSTLNEDIKSMWSERDRKDWEVWATEETGIGLEEDVDILKANSSMLSAWESLAYHKLQLDSDAATAETIIHLLKVYFCWLYGPHCIVYRPVFIRDMALGGPYFSAFLLNAICAYAASYSDRPDSQSPNRPDSTLGMSSKANTQSFFAKAKLLLASEMDNPSSVTCVQGLLLLGQRECNYGNLSQGWMYTGMALSMMRDLGCHLDCHRLPIFGFGMLSAEDREIRRRLFWAAYTWDKMISLALGRSPVFNAWQNVSPGPIVDDTEDNDEWMPYVSDGSVSADMADYPPQKSWSTLNSRYFIKLCEIMCKIIMRLYDGRPQRLRNIAFVGRMKERLNDWFASLPAEIRLDVRSPPDQCPPPGIVTTNVFYRAAWILLYRLFLPNSLPVRTHAPASIYIEAASTCSHMAQELDSLFQLHAKTFRLRSLNFIDAWSMYSAAVVNAIDFQSLDAAKAALASPRLSMSLHVLERGSHQMPGTKRSIEIIKQRLRTPVKTGSKRPAEFESAEDDMFREDRQPGSGNESTSAVSLQFSNGSSDSPLIDWDSLYGSTGDALAGTLSTDGMDWLRAGQGPGTRMDLLEGMMAMPSTANPLEPYTGSEWNPGWWPS</sequence>
<protein>
    <recommendedName>
        <fullName evidence="9">Zn(2)-C6 fungal-type domain-containing protein</fullName>
    </recommendedName>
</protein>
<feature type="compositionally biased region" description="Polar residues" evidence="8">
    <location>
        <begin position="721"/>
        <end position="736"/>
    </location>
</feature>
<evidence type="ECO:0000256" key="1">
    <source>
        <dbReference type="ARBA" id="ARBA00004123"/>
    </source>
</evidence>
<feature type="compositionally biased region" description="Basic and acidic residues" evidence="8">
    <location>
        <begin position="1"/>
        <end position="12"/>
    </location>
</feature>
<dbReference type="Gene3D" id="4.10.240.10">
    <property type="entry name" value="Zn(2)-C6 fungal-type DNA-binding domain"/>
    <property type="match status" value="1"/>
</dbReference>
<dbReference type="InterPro" id="IPR007219">
    <property type="entry name" value="XnlR_reg_dom"/>
</dbReference>
<dbReference type="GO" id="GO:0006351">
    <property type="term" value="P:DNA-templated transcription"/>
    <property type="evidence" value="ECO:0007669"/>
    <property type="project" value="InterPro"/>
</dbReference>
<accession>A0A427Y8S3</accession>
<dbReference type="PANTHER" id="PTHR31313:SF85">
    <property type="entry name" value="ZN(II)2CYS6 TRANSCRIPTION FACTOR (EUROFUNG)"/>
    <property type="match status" value="1"/>
</dbReference>
<feature type="domain" description="Zn(2)-C6 fungal-type" evidence="9">
    <location>
        <begin position="37"/>
        <end position="67"/>
    </location>
</feature>
<evidence type="ECO:0000259" key="9">
    <source>
        <dbReference type="PROSITE" id="PS50048"/>
    </source>
</evidence>
<dbReference type="SMART" id="SM00906">
    <property type="entry name" value="Fungal_trans"/>
    <property type="match status" value="1"/>
</dbReference>
<gene>
    <name evidence="10" type="ORF">EHS25_003324</name>
</gene>
<evidence type="ECO:0000256" key="4">
    <source>
        <dbReference type="ARBA" id="ARBA00023015"/>
    </source>
</evidence>
<keyword evidence="11" id="KW-1185">Reference proteome</keyword>
<dbReference type="PROSITE" id="PS50048">
    <property type="entry name" value="ZN2_CY6_FUNGAL_2"/>
    <property type="match status" value="1"/>
</dbReference>
<dbReference type="InterPro" id="IPR001138">
    <property type="entry name" value="Zn2Cys6_DnaBD"/>
</dbReference>
<keyword evidence="5" id="KW-0238">DNA-binding</keyword>
<dbReference type="CDD" id="cd00067">
    <property type="entry name" value="GAL4"/>
    <property type="match status" value="1"/>
</dbReference>
<dbReference type="GO" id="GO:0000981">
    <property type="term" value="F:DNA-binding transcription factor activity, RNA polymerase II-specific"/>
    <property type="evidence" value="ECO:0007669"/>
    <property type="project" value="InterPro"/>
</dbReference>
<dbReference type="GO" id="GO:0003677">
    <property type="term" value="F:DNA binding"/>
    <property type="evidence" value="ECO:0007669"/>
    <property type="project" value="UniProtKB-KW"/>
</dbReference>
<dbReference type="CDD" id="cd12148">
    <property type="entry name" value="fungal_TF_MHR"/>
    <property type="match status" value="1"/>
</dbReference>
<organism evidence="10 11">
    <name type="scientific">Saitozyma podzolica</name>
    <dbReference type="NCBI Taxonomy" id="1890683"/>
    <lineage>
        <taxon>Eukaryota</taxon>
        <taxon>Fungi</taxon>
        <taxon>Dikarya</taxon>
        <taxon>Basidiomycota</taxon>
        <taxon>Agaricomycotina</taxon>
        <taxon>Tremellomycetes</taxon>
        <taxon>Tremellales</taxon>
        <taxon>Trimorphomycetaceae</taxon>
        <taxon>Saitozyma</taxon>
    </lineage>
</organism>
<evidence type="ECO:0000256" key="2">
    <source>
        <dbReference type="ARBA" id="ARBA00022723"/>
    </source>
</evidence>
<keyword evidence="2" id="KW-0479">Metal-binding</keyword>
<name>A0A427Y8S3_9TREE</name>
<dbReference type="OrthoDB" id="2123952at2759"/>
<dbReference type="SUPFAM" id="SSF57701">
    <property type="entry name" value="Zn2/Cys6 DNA-binding domain"/>
    <property type="match status" value="1"/>
</dbReference>
<feature type="region of interest" description="Disordered" evidence="8">
    <location>
        <begin position="114"/>
        <end position="148"/>
    </location>
</feature>
<dbReference type="InterPro" id="IPR051615">
    <property type="entry name" value="Transcr_Regulatory_Elem"/>
</dbReference>
<evidence type="ECO:0000256" key="7">
    <source>
        <dbReference type="ARBA" id="ARBA00023242"/>
    </source>
</evidence>
<dbReference type="Proteomes" id="UP000279259">
    <property type="component" value="Unassembled WGS sequence"/>
</dbReference>
<feature type="region of interest" description="Disordered" evidence="8">
    <location>
        <begin position="693"/>
        <end position="736"/>
    </location>
</feature>
<dbReference type="AlphaFoldDB" id="A0A427Y8S3"/>
<keyword evidence="3" id="KW-0862">Zinc</keyword>
<dbReference type="InterPro" id="IPR036864">
    <property type="entry name" value="Zn2-C6_fun-type_DNA-bd_sf"/>
</dbReference>
<dbReference type="SMART" id="SM00066">
    <property type="entry name" value="GAL4"/>
    <property type="match status" value="1"/>
</dbReference>
<feature type="region of interest" description="Disordered" evidence="8">
    <location>
        <begin position="1"/>
        <end position="31"/>
    </location>
</feature>
<dbReference type="EMBL" id="RSCD01000017">
    <property type="protein sequence ID" value="RSH87414.1"/>
    <property type="molecule type" value="Genomic_DNA"/>
</dbReference>
<evidence type="ECO:0000313" key="11">
    <source>
        <dbReference type="Proteomes" id="UP000279259"/>
    </source>
</evidence>
<keyword evidence="7" id="KW-0539">Nucleus</keyword>
<keyword evidence="4" id="KW-0805">Transcription regulation</keyword>
<evidence type="ECO:0000256" key="3">
    <source>
        <dbReference type="ARBA" id="ARBA00022833"/>
    </source>
</evidence>
<dbReference type="GO" id="GO:0005634">
    <property type="term" value="C:nucleus"/>
    <property type="evidence" value="ECO:0007669"/>
    <property type="project" value="UniProtKB-SubCell"/>
</dbReference>
<dbReference type="GO" id="GO:0008270">
    <property type="term" value="F:zinc ion binding"/>
    <property type="evidence" value="ECO:0007669"/>
    <property type="project" value="InterPro"/>
</dbReference>
<proteinExistence type="predicted"/>
<evidence type="ECO:0000256" key="6">
    <source>
        <dbReference type="ARBA" id="ARBA00023163"/>
    </source>
</evidence>
<evidence type="ECO:0000256" key="5">
    <source>
        <dbReference type="ARBA" id="ARBA00023125"/>
    </source>
</evidence>
<dbReference type="Pfam" id="PF00172">
    <property type="entry name" value="Zn_clus"/>
    <property type="match status" value="1"/>
</dbReference>
<dbReference type="Pfam" id="PF04082">
    <property type="entry name" value="Fungal_trans"/>
    <property type="match status" value="1"/>
</dbReference>
<dbReference type="PANTHER" id="PTHR31313">
    <property type="entry name" value="TY1 ENHANCER ACTIVATOR"/>
    <property type="match status" value="1"/>
</dbReference>